<dbReference type="GO" id="GO:0030234">
    <property type="term" value="F:enzyme regulator activity"/>
    <property type="evidence" value="ECO:0007669"/>
    <property type="project" value="TreeGrafter"/>
</dbReference>
<evidence type="ECO:0000313" key="4">
    <source>
        <dbReference type="Proteomes" id="UP000518288"/>
    </source>
</evidence>
<comment type="caution">
    <text evidence="3">The sequence shown here is derived from an EMBL/GenBank/DDBJ whole genome shotgun (WGS) entry which is preliminary data.</text>
</comment>
<dbReference type="Pfam" id="PF13036">
    <property type="entry name" value="LpoB"/>
    <property type="match status" value="1"/>
</dbReference>
<dbReference type="PANTHER" id="PTHR40593">
    <property type="entry name" value="PENICILLIN-BINDING PROTEIN ACTIVATOR LPOB"/>
    <property type="match status" value="1"/>
</dbReference>
<dbReference type="NCBIfam" id="TIGR02722">
    <property type="entry name" value="lp"/>
    <property type="match status" value="1"/>
</dbReference>
<feature type="chain" id="PRO_5030850859" description="Penicillin-binding protein activator LpoB" evidence="2">
    <location>
        <begin position="31"/>
        <end position="204"/>
    </location>
</feature>
<proteinExistence type="predicted"/>
<gene>
    <name evidence="3" type="ORF">BDD16_002475</name>
</gene>
<dbReference type="EMBL" id="JACCFH010000001">
    <property type="protein sequence ID" value="NYG33489.1"/>
    <property type="molecule type" value="Genomic_DNA"/>
</dbReference>
<protein>
    <recommendedName>
        <fullName evidence="1">Penicillin-binding protein activator LpoB</fullName>
    </recommendedName>
</protein>
<evidence type="ECO:0000256" key="2">
    <source>
        <dbReference type="SAM" id="SignalP"/>
    </source>
</evidence>
<dbReference type="Proteomes" id="UP000518288">
    <property type="component" value="Unassembled WGS sequence"/>
</dbReference>
<evidence type="ECO:0000313" key="3">
    <source>
        <dbReference type="EMBL" id="NYG33489.1"/>
    </source>
</evidence>
<name>A0A7Y9R0S3_9BURK</name>
<dbReference type="PANTHER" id="PTHR40593:SF1">
    <property type="entry name" value="PENICILLIN-BINDING PROTEIN ACTIVATOR LPOB"/>
    <property type="match status" value="1"/>
</dbReference>
<sequence length="204" mass="22007">MNKNLLRRLPAIVTLAAVAVLAGCATPVNSPVSDPSSGVQRVDPGLVGNTGTGHDATDLNLIAEKMTQSLLELPLLTGRPTLAIAQVKNKTGEYIDTNNILNTIQTQVLKSGKVRFVRSTAELGGAVDQLSTTNSSGLYDKKTAPKMGKMLAAKYTLEGEFTSIVSSNARVKDVFYKFTLKMIDTESGVIEWVDEKQIRKIQNK</sequence>
<reference evidence="3 4" key="1">
    <citation type="submission" date="2020-07" db="EMBL/GenBank/DDBJ databases">
        <title>Genomic Encyclopedia of Archaeal and Bacterial Type Strains, Phase II (KMG-II): from individual species to whole genera.</title>
        <authorList>
            <person name="Goeker M."/>
        </authorList>
    </citation>
    <scope>NUCLEOTIDE SEQUENCE [LARGE SCALE GENOMIC DNA]</scope>
    <source>
        <strain evidence="3 4">DSM 21226</strain>
    </source>
</reference>
<accession>A0A7Y9R0S3</accession>
<feature type="signal peptide" evidence="2">
    <location>
        <begin position="1"/>
        <end position="30"/>
    </location>
</feature>
<keyword evidence="2" id="KW-0732">Signal</keyword>
<dbReference type="GO" id="GO:0031241">
    <property type="term" value="C:periplasmic side of cell outer membrane"/>
    <property type="evidence" value="ECO:0007669"/>
    <property type="project" value="TreeGrafter"/>
</dbReference>
<evidence type="ECO:0000256" key="1">
    <source>
        <dbReference type="NCBIfam" id="TIGR02722"/>
    </source>
</evidence>
<dbReference type="PROSITE" id="PS51257">
    <property type="entry name" value="PROKAR_LIPOPROTEIN"/>
    <property type="match status" value="1"/>
</dbReference>
<dbReference type="RefSeq" id="WP_179634253.1">
    <property type="nucleotide sequence ID" value="NZ_JACCFH010000001.1"/>
</dbReference>
<dbReference type="InterPro" id="IPR014094">
    <property type="entry name" value="LpoB"/>
</dbReference>
<dbReference type="GO" id="GO:0009252">
    <property type="term" value="P:peptidoglycan biosynthetic process"/>
    <property type="evidence" value="ECO:0007669"/>
    <property type="project" value="TreeGrafter"/>
</dbReference>
<keyword evidence="4" id="KW-1185">Reference proteome</keyword>
<dbReference type="AlphaFoldDB" id="A0A7Y9R0S3"/>
<dbReference type="Gene3D" id="3.40.50.10610">
    <property type="entry name" value="ABC-type transport auxiliary lipoprotein component"/>
    <property type="match status" value="1"/>
</dbReference>
<organism evidence="3 4">
    <name type="scientific">Sphaerotilus montanus</name>
    <dbReference type="NCBI Taxonomy" id="522889"/>
    <lineage>
        <taxon>Bacteria</taxon>
        <taxon>Pseudomonadati</taxon>
        <taxon>Pseudomonadota</taxon>
        <taxon>Betaproteobacteria</taxon>
        <taxon>Burkholderiales</taxon>
        <taxon>Sphaerotilaceae</taxon>
        <taxon>Sphaerotilus</taxon>
    </lineage>
</organism>